<keyword evidence="1" id="KW-0812">Transmembrane</keyword>
<feature type="domain" description="CAAX prenyl protease 2/Lysostaphin resistance protein A-like" evidence="2">
    <location>
        <begin position="158"/>
        <end position="242"/>
    </location>
</feature>
<dbReference type="GO" id="GO:0080120">
    <property type="term" value="P:CAAX-box protein maturation"/>
    <property type="evidence" value="ECO:0007669"/>
    <property type="project" value="UniProtKB-ARBA"/>
</dbReference>
<dbReference type="EMBL" id="CACRUA010000020">
    <property type="protein sequence ID" value="VYU20394.1"/>
    <property type="molecule type" value="Genomic_DNA"/>
</dbReference>
<dbReference type="GO" id="GO:0006508">
    <property type="term" value="P:proteolysis"/>
    <property type="evidence" value="ECO:0007669"/>
    <property type="project" value="UniProtKB-KW"/>
</dbReference>
<keyword evidence="3" id="KW-0645">Protease</keyword>
<accession>A0A6N3CXK7</accession>
<dbReference type="GO" id="GO:0004175">
    <property type="term" value="F:endopeptidase activity"/>
    <property type="evidence" value="ECO:0007669"/>
    <property type="project" value="UniProtKB-ARBA"/>
</dbReference>
<keyword evidence="1" id="KW-0472">Membrane</keyword>
<dbReference type="RefSeq" id="WP_021641325.1">
    <property type="nucleotide sequence ID" value="NZ_CACRUA010000020.1"/>
</dbReference>
<dbReference type="InterPro" id="IPR003675">
    <property type="entry name" value="Rce1/LyrA-like_dom"/>
</dbReference>
<feature type="transmembrane region" description="Helical" evidence="1">
    <location>
        <begin position="21"/>
        <end position="50"/>
    </location>
</feature>
<dbReference type="InterPro" id="IPR052710">
    <property type="entry name" value="CAAX_protease"/>
</dbReference>
<dbReference type="Pfam" id="PF02517">
    <property type="entry name" value="Rce1-like"/>
    <property type="match status" value="1"/>
</dbReference>
<feature type="transmembrane region" description="Helical" evidence="1">
    <location>
        <begin position="187"/>
        <end position="203"/>
    </location>
</feature>
<evidence type="ECO:0000256" key="1">
    <source>
        <dbReference type="SAM" id="Phobius"/>
    </source>
</evidence>
<dbReference type="PANTHER" id="PTHR36435">
    <property type="entry name" value="SLR1288 PROTEIN"/>
    <property type="match status" value="1"/>
</dbReference>
<feature type="transmembrane region" description="Helical" evidence="1">
    <location>
        <begin position="232"/>
        <end position="252"/>
    </location>
</feature>
<evidence type="ECO:0000313" key="3">
    <source>
        <dbReference type="EMBL" id="VYU20394.1"/>
    </source>
</evidence>
<feature type="transmembrane region" description="Helical" evidence="1">
    <location>
        <begin position="70"/>
        <end position="91"/>
    </location>
</feature>
<name>A0A6N3CXK7_CLOSY</name>
<dbReference type="AlphaFoldDB" id="A0A6N3CXK7"/>
<keyword evidence="3" id="KW-0378">Hydrolase</keyword>
<sequence length="333" mass="37278">MENSNYNWSQVQEYRQEVKHICSVLGWSLVALVLLTQIAAILFGLIGYLLSYYKVMGVGAELYKILNSGWFSTAGAHLLAYALVLPVIFAVMEHVPEVVPEKKRMRPGKFFMFFILIMGAGYILNIVGNILNIIVAAVTNRSTYNMNPVNNLFESLNPVVILYVSVLGPVIEEYIFRWKLLNRLRPLGEKAAILFSALMFGLMHGNLSQILYATAIGVVLGYVSIKTGRLKYNCILHIMVNSYSTLLLLMMSRKTITISYLLAVRAVPVVTLGMIIASIVIFCVNVKKTRLLPGNWPEGIEYRDFSSAMYLNPGTVVFIVLNLLLAGYYLLLA</sequence>
<reference evidence="3" key="1">
    <citation type="submission" date="2019-11" db="EMBL/GenBank/DDBJ databases">
        <authorList>
            <person name="Feng L."/>
        </authorList>
    </citation>
    <scope>NUCLEOTIDE SEQUENCE</scope>
    <source>
        <strain evidence="3">CsymbiosumLFYP84</strain>
    </source>
</reference>
<dbReference type="PANTHER" id="PTHR36435:SF1">
    <property type="entry name" value="CAAX AMINO TERMINAL PROTEASE FAMILY PROTEIN"/>
    <property type="match status" value="1"/>
</dbReference>
<protein>
    <submittedName>
        <fullName evidence="3">CAAX amino terminal protease self- immunity</fullName>
    </submittedName>
</protein>
<feature type="transmembrane region" description="Helical" evidence="1">
    <location>
        <begin position="155"/>
        <end position="175"/>
    </location>
</feature>
<gene>
    <name evidence="3" type="ORF">CSLFYP84_01577</name>
</gene>
<organism evidence="3">
    <name type="scientific">Clostridium symbiosum</name>
    <name type="common">Bacteroides symbiosus</name>
    <dbReference type="NCBI Taxonomy" id="1512"/>
    <lineage>
        <taxon>Bacteria</taxon>
        <taxon>Bacillati</taxon>
        <taxon>Bacillota</taxon>
        <taxon>Clostridia</taxon>
        <taxon>Lachnospirales</taxon>
        <taxon>Lachnospiraceae</taxon>
        <taxon>Otoolea</taxon>
    </lineage>
</organism>
<feature type="transmembrane region" description="Helical" evidence="1">
    <location>
        <begin position="111"/>
        <end position="135"/>
    </location>
</feature>
<keyword evidence="1" id="KW-1133">Transmembrane helix</keyword>
<evidence type="ECO:0000259" key="2">
    <source>
        <dbReference type="Pfam" id="PF02517"/>
    </source>
</evidence>
<feature type="transmembrane region" description="Helical" evidence="1">
    <location>
        <begin position="258"/>
        <end position="286"/>
    </location>
</feature>
<proteinExistence type="predicted"/>
<feature type="transmembrane region" description="Helical" evidence="1">
    <location>
        <begin position="307"/>
        <end position="331"/>
    </location>
</feature>